<evidence type="ECO:0000256" key="3">
    <source>
        <dbReference type="ARBA" id="ARBA00023128"/>
    </source>
</evidence>
<dbReference type="PANTHER" id="PTHR11851:SF226">
    <property type="entry name" value="CYTOCHROME B-C1 COMPLEX SUBUNIT 2, MITOCHONDRIAL"/>
    <property type="match status" value="1"/>
</dbReference>
<dbReference type="GO" id="GO:0046872">
    <property type="term" value="F:metal ion binding"/>
    <property type="evidence" value="ECO:0007669"/>
    <property type="project" value="InterPro"/>
</dbReference>
<accession>A0A914AW78</accession>
<dbReference type="Proteomes" id="UP000887568">
    <property type="component" value="Unplaced"/>
</dbReference>
<organism evidence="6 7">
    <name type="scientific">Patiria miniata</name>
    <name type="common">Bat star</name>
    <name type="synonym">Asterina miniata</name>
    <dbReference type="NCBI Taxonomy" id="46514"/>
    <lineage>
        <taxon>Eukaryota</taxon>
        <taxon>Metazoa</taxon>
        <taxon>Echinodermata</taxon>
        <taxon>Eleutherozoa</taxon>
        <taxon>Asterozoa</taxon>
        <taxon>Asteroidea</taxon>
        <taxon>Valvatacea</taxon>
        <taxon>Valvatida</taxon>
        <taxon>Asterinidae</taxon>
        <taxon>Patiria</taxon>
    </lineage>
</organism>
<keyword evidence="2" id="KW-0809">Transit peptide</keyword>
<name>A0A914AW78_PATMI</name>
<evidence type="ECO:0000259" key="4">
    <source>
        <dbReference type="Pfam" id="PF00675"/>
    </source>
</evidence>
<dbReference type="FunFam" id="3.30.830.10:FF:000039">
    <property type="entry name" value="Ubiquinol-cytochrome c reductase core subunit 2"/>
    <property type="match status" value="1"/>
</dbReference>
<dbReference type="GO" id="GO:0016020">
    <property type="term" value="C:membrane"/>
    <property type="evidence" value="ECO:0007669"/>
    <property type="project" value="UniProtKB-ARBA"/>
</dbReference>
<evidence type="ECO:0000256" key="1">
    <source>
        <dbReference type="ARBA" id="ARBA00004173"/>
    </source>
</evidence>
<dbReference type="GO" id="GO:0005739">
    <property type="term" value="C:mitochondrion"/>
    <property type="evidence" value="ECO:0007669"/>
    <property type="project" value="UniProtKB-SubCell"/>
</dbReference>
<feature type="domain" description="Peptidase M16 C-terminal" evidence="5">
    <location>
        <begin position="203"/>
        <end position="380"/>
    </location>
</feature>
<comment type="subcellular location">
    <subcellularLocation>
        <location evidence="1">Mitochondrion</location>
    </subcellularLocation>
</comment>
<dbReference type="PANTHER" id="PTHR11851">
    <property type="entry name" value="METALLOPROTEASE"/>
    <property type="match status" value="1"/>
</dbReference>
<dbReference type="InterPro" id="IPR007863">
    <property type="entry name" value="Peptidase_M16_C"/>
</dbReference>
<dbReference type="InterPro" id="IPR050361">
    <property type="entry name" value="MPP/UQCRC_Complex"/>
</dbReference>
<evidence type="ECO:0000313" key="6">
    <source>
        <dbReference type="EnsemblMetazoa" id="XP_038068355.1"/>
    </source>
</evidence>
<dbReference type="Gene3D" id="3.30.830.10">
    <property type="entry name" value="Metalloenzyme, LuxS/M16 peptidase-like"/>
    <property type="match status" value="2"/>
</dbReference>
<keyword evidence="7" id="KW-1185">Reference proteome</keyword>
<dbReference type="InterPro" id="IPR011765">
    <property type="entry name" value="Pept_M16_N"/>
</dbReference>
<reference evidence="6" key="1">
    <citation type="submission" date="2022-11" db="UniProtKB">
        <authorList>
            <consortium name="EnsemblMetazoa"/>
        </authorList>
    </citation>
    <scope>IDENTIFICATION</scope>
</reference>
<evidence type="ECO:0000259" key="5">
    <source>
        <dbReference type="Pfam" id="PF05193"/>
    </source>
</evidence>
<proteinExistence type="predicted"/>
<dbReference type="SUPFAM" id="SSF63411">
    <property type="entry name" value="LuxS/MPP-like metallohydrolase"/>
    <property type="match status" value="2"/>
</dbReference>
<dbReference type="GeneID" id="119737812"/>
<dbReference type="AlphaFoldDB" id="A0A914AW78"/>
<dbReference type="OMA" id="APKFALY"/>
<evidence type="ECO:0000256" key="2">
    <source>
        <dbReference type="ARBA" id="ARBA00022946"/>
    </source>
</evidence>
<dbReference type="Pfam" id="PF00675">
    <property type="entry name" value="Peptidase_M16"/>
    <property type="match status" value="1"/>
</dbReference>
<protein>
    <submittedName>
        <fullName evidence="6">Uncharacterized protein</fullName>
    </submittedName>
</protein>
<dbReference type="FunFam" id="3.30.830.10:FF:000021">
    <property type="entry name" value="Cytochrome b-c1 complex subunit 2"/>
    <property type="match status" value="1"/>
</dbReference>
<dbReference type="Pfam" id="PF05193">
    <property type="entry name" value="Peptidase_M16_C"/>
    <property type="match status" value="1"/>
</dbReference>
<feature type="domain" description="Peptidase M16 N-terminal" evidence="4">
    <location>
        <begin position="51"/>
        <end position="196"/>
    </location>
</feature>
<dbReference type="CTD" id="7385"/>
<sequence length="458" mass="49396">MMSLSGLRPVFAGLSRRLYAAQVATATQSADKAPLPQESVQVSKLNNGLTVASLENHSPVSRIGLMVNAGSRYETSQNLGVTHCLRSYANLTTSNATTFKITRGLDEIGASFEATTTRDLMIYSMQCLRTHLDEAASYLQAATTGQQFRPWEIKDNRQRLFFDLASVRDQLQIEVLENLHAAAFRTTLGRSLYAPEYMVGKIGSEMLLEYVNNMYTAENMALVGVGVDHGDLKAFGEKFDVKRGFKTVAPAANYAGGEIRSQRDSPYSYVAVGVQGAALSSKELLTLGVLQQLMGAGPYIKRGSQLASSKLSQAASKATTVPFSANCFNMSYTDSGLFGMFAVTHAEQMGAMLKSMMGQMGAVTKGNIDDKDLSRAKNQLKASILMSLENQSTVFEDIGVQALCTGDYVSPAAMMAEVDAITGQDALKVAKRIFNGKLSMAASGDLDNTPYLDQLLSA</sequence>
<evidence type="ECO:0000313" key="7">
    <source>
        <dbReference type="Proteomes" id="UP000887568"/>
    </source>
</evidence>
<dbReference type="OrthoDB" id="6369905at2759"/>
<dbReference type="InterPro" id="IPR011249">
    <property type="entry name" value="Metalloenz_LuxS/M16"/>
</dbReference>
<keyword evidence="3" id="KW-0496">Mitochondrion</keyword>
<dbReference type="RefSeq" id="XP_038068355.1">
    <property type="nucleotide sequence ID" value="XM_038212427.1"/>
</dbReference>
<dbReference type="EnsemblMetazoa" id="XM_038212427.1">
    <property type="protein sequence ID" value="XP_038068355.1"/>
    <property type="gene ID" value="LOC119737812"/>
</dbReference>